<evidence type="ECO:0000313" key="3">
    <source>
        <dbReference type="EMBL" id="KAF6522182.1"/>
    </source>
</evidence>
<protein>
    <recommendedName>
        <fullName evidence="2">Myb-like DNA-binding domain-containing protein</fullName>
    </recommendedName>
</protein>
<feature type="region of interest" description="Disordered" evidence="1">
    <location>
        <begin position="96"/>
        <end position="131"/>
    </location>
</feature>
<evidence type="ECO:0000313" key="4">
    <source>
        <dbReference type="Proteomes" id="UP000593570"/>
    </source>
</evidence>
<proteinExistence type="predicted"/>
<feature type="region of interest" description="Disordered" evidence="1">
    <location>
        <begin position="247"/>
        <end position="329"/>
    </location>
</feature>
<dbReference type="AlphaFoldDB" id="A0A8H6LIP8"/>
<accession>A0A8H6LIP8</accession>
<feature type="compositionally biased region" description="Basic and acidic residues" evidence="1">
    <location>
        <begin position="309"/>
        <end position="322"/>
    </location>
</feature>
<gene>
    <name evidence="3" type="ORF">HZS61_013710</name>
</gene>
<feature type="domain" description="Myb-like DNA-binding" evidence="2">
    <location>
        <begin position="48"/>
        <end position="93"/>
    </location>
</feature>
<reference evidence="3 4" key="1">
    <citation type="journal article" date="2020" name="bioRxiv">
        <title>A chromosome-scale genome assembly for the Fusarium oxysporum strain Fo5176 to establish a model Arabidopsis-fungal pathosystem.</title>
        <authorList>
            <person name="Fokkens L."/>
            <person name="Guo L."/>
            <person name="Dora S."/>
            <person name="Wang B."/>
            <person name="Ye K."/>
            <person name="Sanchez-Rodriguez C."/>
            <person name="Croll D."/>
        </authorList>
    </citation>
    <scope>NUCLEOTIDE SEQUENCE [LARGE SCALE GENOMIC DNA]</scope>
    <source>
        <strain evidence="3 4">Fo5176</strain>
    </source>
</reference>
<sequence length="329" mass="36229">MGFTLLCTLSIFSKHKTQKPNTPPFTFKTTHDATMADSNKKEPTAAEAMLFFSIVKHTRNKADVDWNAVASEAGFKNADVAKVRFGQVKRKLGISTETTAPSRGPVTPKKTAGSRVAKTPRSAKGKGKVQKEADTVLLHDEDEDELVKAGIKAEDREMEKTPEKEDLGDDDIDPVNFPFFQQSIIMPPKKSADQDGSPIGLTDGELRFIKAIFDNMTQKPDADWDAVANTVSLKDAKCAKERFRQMSVRHGWRSDGAGSGPSPRKSSASTSSPRKSPAAVRKSRKTNTTRSPSKKSIKKVDEDDEDVKEEAQSEEKKEIKAEVEDDDTN</sequence>
<dbReference type="Proteomes" id="UP000593570">
    <property type="component" value="Unassembled WGS sequence"/>
</dbReference>
<evidence type="ECO:0000256" key="1">
    <source>
        <dbReference type="SAM" id="MobiDB-lite"/>
    </source>
</evidence>
<comment type="caution">
    <text evidence="3">The sequence shown here is derived from an EMBL/GenBank/DDBJ whole genome shotgun (WGS) entry which is preliminary data.</text>
</comment>
<dbReference type="EMBL" id="JACDXP010000006">
    <property type="protein sequence ID" value="KAF6522182.1"/>
    <property type="molecule type" value="Genomic_DNA"/>
</dbReference>
<dbReference type="Pfam" id="PF22980">
    <property type="entry name" value="Myb_DNA-bind_8"/>
    <property type="match status" value="1"/>
</dbReference>
<dbReference type="InterPro" id="IPR054505">
    <property type="entry name" value="Myb_DNA-bind_8"/>
</dbReference>
<evidence type="ECO:0000259" key="2">
    <source>
        <dbReference type="Pfam" id="PF22980"/>
    </source>
</evidence>
<feature type="compositionally biased region" description="Basic residues" evidence="1">
    <location>
        <begin position="281"/>
        <end position="297"/>
    </location>
</feature>
<organism evidence="3 4">
    <name type="scientific">Fusarium oxysporum f. sp. conglutinans</name>
    <dbReference type="NCBI Taxonomy" id="100902"/>
    <lineage>
        <taxon>Eukaryota</taxon>
        <taxon>Fungi</taxon>
        <taxon>Dikarya</taxon>
        <taxon>Ascomycota</taxon>
        <taxon>Pezizomycotina</taxon>
        <taxon>Sordariomycetes</taxon>
        <taxon>Hypocreomycetidae</taxon>
        <taxon>Hypocreales</taxon>
        <taxon>Nectriaceae</taxon>
        <taxon>Fusarium</taxon>
        <taxon>Fusarium oxysporum species complex</taxon>
    </lineage>
</organism>
<feature type="compositionally biased region" description="Low complexity" evidence="1">
    <location>
        <begin position="260"/>
        <end position="279"/>
    </location>
</feature>
<name>A0A8H6LIP8_FUSOX</name>